<reference evidence="10 11" key="1">
    <citation type="submission" date="2013-06" db="EMBL/GenBank/DDBJ databases">
        <authorList>
            <person name="Weinstock G."/>
            <person name="Sodergren E."/>
            <person name="Lobos E.A."/>
            <person name="Fulton L."/>
            <person name="Fulton R."/>
            <person name="Courtney L."/>
            <person name="Fronick C."/>
            <person name="O'Laughlin M."/>
            <person name="Godfrey J."/>
            <person name="Wilson R.M."/>
            <person name="Miner T."/>
            <person name="Farmer C."/>
            <person name="Delehaunty K."/>
            <person name="Cordes M."/>
            <person name="Minx P."/>
            <person name="Tomlinson C."/>
            <person name="Chen J."/>
            <person name="Wollam A."/>
            <person name="Pepin K.H."/>
            <person name="Bhonagiri V."/>
            <person name="Zhang X."/>
            <person name="Warren W."/>
            <person name="Mitreva M."/>
            <person name="Mardis E.R."/>
            <person name="Wilson R.K."/>
        </authorList>
    </citation>
    <scope>NUCLEOTIDE SEQUENCE [LARGE SCALE GENOMIC DNA]</scope>
    <source>
        <strain evidence="10 11">F0279</strain>
    </source>
</reference>
<comment type="similarity">
    <text evidence="3">Belongs to the NAD(P)-dependent epimerase/dehydratase family.</text>
</comment>
<accession>U2PBN4</accession>
<evidence type="ECO:0000256" key="7">
    <source>
        <dbReference type="ARBA" id="ARBA00023235"/>
    </source>
</evidence>
<evidence type="ECO:0000256" key="2">
    <source>
        <dbReference type="ARBA" id="ARBA00001911"/>
    </source>
</evidence>
<dbReference type="Gene3D" id="3.90.25.10">
    <property type="entry name" value="UDP-galactose 4-epimerase, domain 1"/>
    <property type="match status" value="1"/>
</dbReference>
<dbReference type="UniPathway" id="UPA00214"/>
<evidence type="ECO:0000256" key="6">
    <source>
        <dbReference type="ARBA" id="ARBA00023027"/>
    </source>
</evidence>
<evidence type="ECO:0000256" key="1">
    <source>
        <dbReference type="ARBA" id="ARBA00000083"/>
    </source>
</evidence>
<dbReference type="PANTHER" id="PTHR43725:SF53">
    <property type="entry name" value="UDP-ARABINOSE 4-EPIMERASE 1"/>
    <property type="match status" value="1"/>
</dbReference>
<dbReference type="InterPro" id="IPR016040">
    <property type="entry name" value="NAD(P)-bd_dom"/>
</dbReference>
<organism evidence="10 11">
    <name type="scientific">Leptotrichia wadei (strain F0279)</name>
    <dbReference type="NCBI Taxonomy" id="888055"/>
    <lineage>
        <taxon>Bacteria</taxon>
        <taxon>Fusobacteriati</taxon>
        <taxon>Fusobacteriota</taxon>
        <taxon>Fusobacteriia</taxon>
        <taxon>Fusobacteriales</taxon>
        <taxon>Leptotrichiaceae</taxon>
        <taxon>Leptotrichia</taxon>
    </lineage>
</organism>
<dbReference type="Gene3D" id="3.40.50.720">
    <property type="entry name" value="NAD(P)-binding Rossmann-like Domain"/>
    <property type="match status" value="1"/>
</dbReference>
<dbReference type="EMBL" id="AWVM01000111">
    <property type="protein sequence ID" value="ERK47910.1"/>
    <property type="molecule type" value="Genomic_DNA"/>
</dbReference>
<dbReference type="AlphaFoldDB" id="U2PBN4"/>
<protein>
    <recommendedName>
        <fullName evidence="5">UDP-glucose 4-epimerase</fullName>
        <ecNumber evidence="4">5.1.3.2</ecNumber>
    </recommendedName>
</protein>
<proteinExistence type="inferred from homology"/>
<dbReference type="EC" id="5.1.3.2" evidence="4"/>
<evidence type="ECO:0000256" key="8">
    <source>
        <dbReference type="ARBA" id="ARBA00023277"/>
    </source>
</evidence>
<feature type="domain" description="NAD(P)-binding" evidence="9">
    <location>
        <begin position="10"/>
        <end position="186"/>
    </location>
</feature>
<dbReference type="InterPro" id="IPR036291">
    <property type="entry name" value="NAD(P)-bd_dom_sf"/>
</dbReference>
<dbReference type="PATRIC" id="fig|888055.3.peg.2081"/>
<dbReference type="GO" id="GO:0006012">
    <property type="term" value="P:galactose metabolic process"/>
    <property type="evidence" value="ECO:0007669"/>
    <property type="project" value="UniProtKB-UniPathway"/>
</dbReference>
<dbReference type="PANTHER" id="PTHR43725">
    <property type="entry name" value="UDP-GLUCOSE 4-EPIMERASE"/>
    <property type="match status" value="1"/>
</dbReference>
<dbReference type="HOGENOM" id="CLU_007383_1_10_0"/>
<gene>
    <name evidence="10" type="ORF">HMPREF9015_02169</name>
</gene>
<comment type="caution">
    <text evidence="10">The sequence shown here is derived from an EMBL/GenBank/DDBJ whole genome shotgun (WGS) entry which is preliminary data.</text>
</comment>
<keyword evidence="7" id="KW-0413">Isomerase</keyword>
<evidence type="ECO:0000256" key="5">
    <source>
        <dbReference type="ARBA" id="ARBA00018569"/>
    </source>
</evidence>
<keyword evidence="6" id="KW-0520">NAD</keyword>
<dbReference type="SUPFAM" id="SSF51735">
    <property type="entry name" value="NAD(P)-binding Rossmann-fold domains"/>
    <property type="match status" value="1"/>
</dbReference>
<comment type="catalytic activity">
    <reaction evidence="1">
        <text>UDP-alpha-D-glucose = UDP-alpha-D-galactose</text>
        <dbReference type="Rhea" id="RHEA:22168"/>
        <dbReference type="ChEBI" id="CHEBI:58885"/>
        <dbReference type="ChEBI" id="CHEBI:66914"/>
        <dbReference type="EC" id="5.1.3.2"/>
    </reaction>
</comment>
<dbReference type="Pfam" id="PF16363">
    <property type="entry name" value="GDP_Man_Dehyd"/>
    <property type="match status" value="1"/>
</dbReference>
<keyword evidence="8" id="KW-0119">Carbohydrate metabolism</keyword>
<dbReference type="InterPro" id="IPR005886">
    <property type="entry name" value="UDP_G4E"/>
</dbReference>
<dbReference type="eggNOG" id="COG1087">
    <property type="taxonomic scope" value="Bacteria"/>
</dbReference>
<dbReference type="Proteomes" id="UP000016626">
    <property type="component" value="Unassembled WGS sequence"/>
</dbReference>
<evidence type="ECO:0000313" key="11">
    <source>
        <dbReference type="Proteomes" id="UP000016626"/>
    </source>
</evidence>
<evidence type="ECO:0000259" key="9">
    <source>
        <dbReference type="Pfam" id="PF16363"/>
    </source>
</evidence>
<comment type="cofactor">
    <cofactor evidence="2">
        <name>NAD(+)</name>
        <dbReference type="ChEBI" id="CHEBI:57540"/>
    </cofactor>
</comment>
<evidence type="ECO:0000256" key="3">
    <source>
        <dbReference type="ARBA" id="ARBA00007637"/>
    </source>
</evidence>
<evidence type="ECO:0000313" key="10">
    <source>
        <dbReference type="EMBL" id="ERK47910.1"/>
    </source>
</evidence>
<evidence type="ECO:0000256" key="4">
    <source>
        <dbReference type="ARBA" id="ARBA00013189"/>
    </source>
</evidence>
<dbReference type="GO" id="GO:0003978">
    <property type="term" value="F:UDP-glucose 4-epimerase activity"/>
    <property type="evidence" value="ECO:0007669"/>
    <property type="project" value="UniProtKB-EC"/>
</dbReference>
<dbReference type="NCBIfam" id="TIGR01179">
    <property type="entry name" value="galE"/>
    <property type="match status" value="1"/>
</dbReference>
<sequence>MKKKILQQLPINPYGKSKLMVEKILEDYDTAYGLKSVVLRYFNASGSDKDGIIGESHIPETHLIPLILQAASGKRDSIKIFGNDYSTKDGTCIRDFVHVYDLAKAHILGMEKMLKENKSLNYNLGSGEGFSVKEVIEKVKEVTGKDFKVETVEKRAGDPAILVANSEKAKKELGWEPEYSLEEIIDSAWKWENSRKY</sequence>
<name>U2PBN4_LEPWF</name>